<dbReference type="InterPro" id="IPR050748">
    <property type="entry name" value="Glycosyltrans_8_dom-fam"/>
</dbReference>
<accession>A0ABV1CXH0</accession>
<dbReference type="PANTHER" id="PTHR13778">
    <property type="entry name" value="GLYCOSYLTRANSFERASE 8 DOMAIN-CONTAINING PROTEIN"/>
    <property type="match status" value="1"/>
</dbReference>
<dbReference type="Gene3D" id="3.90.550.10">
    <property type="entry name" value="Spore Coat Polysaccharide Biosynthesis Protein SpsA, Chain A"/>
    <property type="match status" value="1"/>
</dbReference>
<dbReference type="GO" id="GO:0016740">
    <property type="term" value="F:transferase activity"/>
    <property type="evidence" value="ECO:0007669"/>
    <property type="project" value="UniProtKB-KW"/>
</dbReference>
<dbReference type="PANTHER" id="PTHR13778:SF47">
    <property type="entry name" value="LIPOPOLYSACCHARIDE 1,3-GALACTOSYLTRANSFERASE"/>
    <property type="match status" value="1"/>
</dbReference>
<evidence type="ECO:0000313" key="4">
    <source>
        <dbReference type="EMBL" id="MEQ2422844.1"/>
    </source>
</evidence>
<dbReference type="SUPFAM" id="SSF53448">
    <property type="entry name" value="Nucleotide-diphospho-sugar transferases"/>
    <property type="match status" value="1"/>
</dbReference>
<keyword evidence="2 4" id="KW-0808">Transferase</keyword>
<reference evidence="4 5" key="1">
    <citation type="submission" date="2024-03" db="EMBL/GenBank/DDBJ databases">
        <title>Human intestinal bacterial collection.</title>
        <authorList>
            <person name="Pauvert C."/>
            <person name="Hitch T.C.A."/>
            <person name="Clavel T."/>
        </authorList>
    </citation>
    <scope>NUCLEOTIDE SEQUENCE [LARGE SCALE GENOMIC DNA]</scope>
    <source>
        <strain evidence="4 5">CLA-AA-H81</strain>
    </source>
</reference>
<evidence type="ECO:0000256" key="2">
    <source>
        <dbReference type="ARBA" id="ARBA00022679"/>
    </source>
</evidence>
<keyword evidence="3" id="KW-0479">Metal-binding</keyword>
<dbReference type="EC" id="2.-.-.-" evidence="4"/>
<evidence type="ECO:0000256" key="1">
    <source>
        <dbReference type="ARBA" id="ARBA00022676"/>
    </source>
</evidence>
<dbReference type="Proteomes" id="UP001433088">
    <property type="component" value="Unassembled WGS sequence"/>
</dbReference>
<organism evidence="4 5">
    <name type="scientific">Megasphaera intestinihominis</name>
    <dbReference type="NCBI Taxonomy" id="3133159"/>
    <lineage>
        <taxon>Bacteria</taxon>
        <taxon>Bacillati</taxon>
        <taxon>Bacillota</taxon>
        <taxon>Negativicutes</taxon>
        <taxon>Veillonellales</taxon>
        <taxon>Veillonellaceae</taxon>
        <taxon>Megasphaera</taxon>
    </lineage>
</organism>
<proteinExistence type="predicted"/>
<comment type="caution">
    <text evidence="4">The sequence shown here is derived from an EMBL/GenBank/DDBJ whole genome shotgun (WGS) entry which is preliminary data.</text>
</comment>
<protein>
    <submittedName>
        <fullName evidence="4">Glycosyltransferase family 8 protein</fullName>
        <ecNumber evidence="4">2.-.-.-</ecNumber>
    </submittedName>
</protein>
<keyword evidence="1" id="KW-0328">Glycosyltransferase</keyword>
<gene>
    <name evidence="4" type="ORF">WMO23_08915</name>
</gene>
<dbReference type="CDD" id="cd04194">
    <property type="entry name" value="GT8_A4GalT_like"/>
    <property type="match status" value="1"/>
</dbReference>
<keyword evidence="5" id="KW-1185">Reference proteome</keyword>
<dbReference type="Pfam" id="PF01501">
    <property type="entry name" value="Glyco_transf_8"/>
    <property type="match status" value="1"/>
</dbReference>
<name>A0ABV1CXH0_9FIRM</name>
<sequence length="333" mass="39395">MKSFSDNFFSKDNFITTQYDYNYLKESQPSCHICYNVNNQFIHIMGVSIISVLENNKEMNFTFYVFTDSCDRENREKIRTLAQKWNCRCVVYILNMKPFEDFHIKVSRFSRITYARLYMPKVLKGKVKKYIYLDADTMCVNSIQPLCHLDMNGTPMGAVSERDSAITYRADFLKLKSGKYFNDGVMVVDVNSWENASITEKAFSYQNEPRERFLGQSQDVLNLVFDGANYHLPACYNVYDGGAYDQGDSVFIHWTGRRKPWQMVLTDFDAQWRKYNALSPWPTITNILPIKKPENYHDFQQWGRYQKAHGNMAGYFKGIFWYSWLRIRYKLHI</sequence>
<evidence type="ECO:0000256" key="3">
    <source>
        <dbReference type="ARBA" id="ARBA00022723"/>
    </source>
</evidence>
<dbReference type="InterPro" id="IPR002495">
    <property type="entry name" value="Glyco_trans_8"/>
</dbReference>
<dbReference type="EMBL" id="JBBMEU010000056">
    <property type="protein sequence ID" value="MEQ2422844.1"/>
    <property type="molecule type" value="Genomic_DNA"/>
</dbReference>
<dbReference type="InterPro" id="IPR029044">
    <property type="entry name" value="Nucleotide-diphossugar_trans"/>
</dbReference>
<evidence type="ECO:0000313" key="5">
    <source>
        <dbReference type="Proteomes" id="UP001433088"/>
    </source>
</evidence>
<dbReference type="RefSeq" id="WP_020310592.1">
    <property type="nucleotide sequence ID" value="NZ_JBBMEU010000056.1"/>
</dbReference>